<sequence>MIIYRSLLSAILSVLMLTFKSHCSYGHTVQVRSRLRTERSPTHWTDPRKNSRSCYPIPSSQ</sequence>
<feature type="region of interest" description="Disordered" evidence="1">
    <location>
        <begin position="36"/>
        <end position="61"/>
    </location>
</feature>
<dbReference type="EMBL" id="KN825154">
    <property type="protein sequence ID" value="KIK93795.1"/>
    <property type="molecule type" value="Genomic_DNA"/>
</dbReference>
<organism evidence="3 4">
    <name type="scientific">Paxillus rubicundulus Ve08.2h10</name>
    <dbReference type="NCBI Taxonomy" id="930991"/>
    <lineage>
        <taxon>Eukaryota</taxon>
        <taxon>Fungi</taxon>
        <taxon>Dikarya</taxon>
        <taxon>Basidiomycota</taxon>
        <taxon>Agaricomycotina</taxon>
        <taxon>Agaricomycetes</taxon>
        <taxon>Agaricomycetidae</taxon>
        <taxon>Boletales</taxon>
        <taxon>Paxilineae</taxon>
        <taxon>Paxillaceae</taxon>
        <taxon>Paxillus</taxon>
    </lineage>
</organism>
<feature type="signal peptide" evidence="2">
    <location>
        <begin position="1"/>
        <end position="26"/>
    </location>
</feature>
<proteinExistence type="predicted"/>
<feature type="compositionally biased region" description="Basic and acidic residues" evidence="1">
    <location>
        <begin position="36"/>
        <end position="49"/>
    </location>
</feature>
<evidence type="ECO:0000313" key="4">
    <source>
        <dbReference type="Proteomes" id="UP000054538"/>
    </source>
</evidence>
<dbReference type="AlphaFoldDB" id="A0A0D0E788"/>
<protein>
    <submittedName>
        <fullName evidence="3">Uncharacterized protein</fullName>
    </submittedName>
</protein>
<feature type="chain" id="PRO_5002209367" evidence="2">
    <location>
        <begin position="27"/>
        <end position="61"/>
    </location>
</feature>
<dbReference type="Proteomes" id="UP000054538">
    <property type="component" value="Unassembled WGS sequence"/>
</dbReference>
<evidence type="ECO:0000256" key="2">
    <source>
        <dbReference type="SAM" id="SignalP"/>
    </source>
</evidence>
<evidence type="ECO:0000256" key="1">
    <source>
        <dbReference type="SAM" id="MobiDB-lite"/>
    </source>
</evidence>
<gene>
    <name evidence="3" type="ORF">PAXRUDRAFT_492943</name>
</gene>
<name>A0A0D0E788_9AGAM</name>
<accession>A0A0D0E788</accession>
<reference evidence="3 4" key="1">
    <citation type="submission" date="2014-04" db="EMBL/GenBank/DDBJ databases">
        <authorList>
            <consortium name="DOE Joint Genome Institute"/>
            <person name="Kuo A."/>
            <person name="Kohler A."/>
            <person name="Jargeat P."/>
            <person name="Nagy L.G."/>
            <person name="Floudas D."/>
            <person name="Copeland A."/>
            <person name="Barry K.W."/>
            <person name="Cichocki N."/>
            <person name="Veneault-Fourrey C."/>
            <person name="LaButti K."/>
            <person name="Lindquist E.A."/>
            <person name="Lipzen A."/>
            <person name="Lundell T."/>
            <person name="Morin E."/>
            <person name="Murat C."/>
            <person name="Sun H."/>
            <person name="Tunlid A."/>
            <person name="Henrissat B."/>
            <person name="Grigoriev I.V."/>
            <person name="Hibbett D.S."/>
            <person name="Martin F."/>
            <person name="Nordberg H.P."/>
            <person name="Cantor M.N."/>
            <person name="Hua S.X."/>
        </authorList>
    </citation>
    <scope>NUCLEOTIDE SEQUENCE [LARGE SCALE GENOMIC DNA]</scope>
    <source>
        <strain evidence="3 4">Ve08.2h10</strain>
    </source>
</reference>
<keyword evidence="2" id="KW-0732">Signal</keyword>
<keyword evidence="4" id="KW-1185">Reference proteome</keyword>
<evidence type="ECO:0000313" key="3">
    <source>
        <dbReference type="EMBL" id="KIK93795.1"/>
    </source>
</evidence>
<reference evidence="4" key="2">
    <citation type="submission" date="2015-01" db="EMBL/GenBank/DDBJ databases">
        <title>Evolutionary Origins and Diversification of the Mycorrhizal Mutualists.</title>
        <authorList>
            <consortium name="DOE Joint Genome Institute"/>
            <consortium name="Mycorrhizal Genomics Consortium"/>
            <person name="Kohler A."/>
            <person name="Kuo A."/>
            <person name="Nagy L.G."/>
            <person name="Floudas D."/>
            <person name="Copeland A."/>
            <person name="Barry K.W."/>
            <person name="Cichocki N."/>
            <person name="Veneault-Fourrey C."/>
            <person name="LaButti K."/>
            <person name="Lindquist E.A."/>
            <person name="Lipzen A."/>
            <person name="Lundell T."/>
            <person name="Morin E."/>
            <person name="Murat C."/>
            <person name="Riley R."/>
            <person name="Ohm R."/>
            <person name="Sun H."/>
            <person name="Tunlid A."/>
            <person name="Henrissat B."/>
            <person name="Grigoriev I.V."/>
            <person name="Hibbett D.S."/>
            <person name="Martin F."/>
        </authorList>
    </citation>
    <scope>NUCLEOTIDE SEQUENCE [LARGE SCALE GENOMIC DNA]</scope>
    <source>
        <strain evidence="4">Ve08.2h10</strain>
    </source>
</reference>
<dbReference type="HOGENOM" id="CLU_2923319_0_0_1"/>
<dbReference type="InParanoid" id="A0A0D0E788"/>